<dbReference type="PANTHER" id="PTHR46458:SF1">
    <property type="entry name" value="GEO09476P1"/>
    <property type="match status" value="1"/>
</dbReference>
<dbReference type="PANTHER" id="PTHR46458">
    <property type="entry name" value="BLR2807 PROTEIN"/>
    <property type="match status" value="1"/>
</dbReference>
<accession>A0AAN8PRP4</accession>
<evidence type="ECO:0000259" key="10">
    <source>
        <dbReference type="PROSITE" id="PS01033"/>
    </source>
</evidence>
<keyword evidence="3 9" id="KW-0349">Heme</keyword>
<dbReference type="EMBL" id="JAZGQO010000007">
    <property type="protein sequence ID" value="KAK6182922.1"/>
    <property type="molecule type" value="Genomic_DNA"/>
</dbReference>
<keyword evidence="7" id="KW-0514">Muscle protein</keyword>
<evidence type="ECO:0000256" key="3">
    <source>
        <dbReference type="ARBA" id="ARBA00022617"/>
    </source>
</evidence>
<dbReference type="CDD" id="cd01040">
    <property type="entry name" value="Mb-like"/>
    <property type="match status" value="1"/>
</dbReference>
<evidence type="ECO:0000313" key="12">
    <source>
        <dbReference type="Proteomes" id="UP001347796"/>
    </source>
</evidence>
<gene>
    <name evidence="11" type="ORF">SNE40_010496</name>
</gene>
<dbReference type="InterPro" id="IPR044399">
    <property type="entry name" value="Mb-like_M"/>
</dbReference>
<dbReference type="AlphaFoldDB" id="A0AAN8PRP4"/>
<keyword evidence="6" id="KW-0408">Iron</keyword>
<organism evidence="11 12">
    <name type="scientific">Patella caerulea</name>
    <name type="common">Rayed Mediterranean limpet</name>
    <dbReference type="NCBI Taxonomy" id="87958"/>
    <lineage>
        <taxon>Eukaryota</taxon>
        <taxon>Metazoa</taxon>
        <taxon>Spiralia</taxon>
        <taxon>Lophotrochozoa</taxon>
        <taxon>Mollusca</taxon>
        <taxon>Gastropoda</taxon>
        <taxon>Patellogastropoda</taxon>
        <taxon>Patelloidea</taxon>
        <taxon>Patellidae</taxon>
        <taxon>Patella</taxon>
    </lineage>
</organism>
<proteinExistence type="inferred from homology"/>
<keyword evidence="5" id="KW-0479">Metal-binding</keyword>
<evidence type="ECO:0000313" key="11">
    <source>
        <dbReference type="EMBL" id="KAK6182922.1"/>
    </source>
</evidence>
<dbReference type="Pfam" id="PF00042">
    <property type="entry name" value="Globin"/>
    <property type="match status" value="1"/>
</dbReference>
<dbReference type="GO" id="GO:0005344">
    <property type="term" value="F:oxygen carrier activity"/>
    <property type="evidence" value="ECO:0007669"/>
    <property type="project" value="UniProtKB-KW"/>
</dbReference>
<evidence type="ECO:0000256" key="5">
    <source>
        <dbReference type="ARBA" id="ARBA00022723"/>
    </source>
</evidence>
<name>A0AAN8PRP4_PATCE</name>
<keyword evidence="2 9" id="KW-0813">Transport</keyword>
<dbReference type="Gene3D" id="1.10.490.10">
    <property type="entry name" value="Globins"/>
    <property type="match status" value="1"/>
</dbReference>
<dbReference type="PRINTS" id="PR01907">
    <property type="entry name" value="WORMGLOBIN"/>
</dbReference>
<evidence type="ECO:0000256" key="4">
    <source>
        <dbReference type="ARBA" id="ARBA00022621"/>
    </source>
</evidence>
<dbReference type="PROSITE" id="PS01033">
    <property type="entry name" value="GLOBIN"/>
    <property type="match status" value="1"/>
</dbReference>
<evidence type="ECO:0000256" key="9">
    <source>
        <dbReference type="RuleBase" id="RU000356"/>
    </source>
</evidence>
<dbReference type="InterPro" id="IPR012292">
    <property type="entry name" value="Globin/Proto"/>
</dbReference>
<dbReference type="InterPro" id="IPR050532">
    <property type="entry name" value="Globin-like_OT"/>
</dbReference>
<dbReference type="GO" id="GO:0019825">
    <property type="term" value="F:oxygen binding"/>
    <property type="evidence" value="ECO:0007669"/>
    <property type="project" value="InterPro"/>
</dbReference>
<evidence type="ECO:0000256" key="6">
    <source>
        <dbReference type="ARBA" id="ARBA00023004"/>
    </source>
</evidence>
<evidence type="ECO:0000256" key="8">
    <source>
        <dbReference type="ARBA" id="ARBA00030087"/>
    </source>
</evidence>
<dbReference type="GO" id="GO:0046872">
    <property type="term" value="F:metal ion binding"/>
    <property type="evidence" value="ECO:0007669"/>
    <property type="project" value="UniProtKB-KW"/>
</dbReference>
<dbReference type="GO" id="GO:0020037">
    <property type="term" value="F:heme binding"/>
    <property type="evidence" value="ECO:0007669"/>
    <property type="project" value="InterPro"/>
</dbReference>
<protein>
    <recommendedName>
        <fullName evidence="1">Globin</fullName>
    </recommendedName>
    <alternativeName>
        <fullName evidence="8">Myoglobin</fullName>
    </alternativeName>
</protein>
<evidence type="ECO:0000256" key="2">
    <source>
        <dbReference type="ARBA" id="ARBA00022448"/>
    </source>
</evidence>
<evidence type="ECO:0000256" key="1">
    <source>
        <dbReference type="ARBA" id="ARBA00013895"/>
    </source>
</evidence>
<feature type="domain" description="Globin" evidence="10">
    <location>
        <begin position="17"/>
        <end position="166"/>
    </location>
</feature>
<keyword evidence="12" id="KW-1185">Reference proteome</keyword>
<comment type="caution">
    <text evidence="11">The sequence shown here is derived from an EMBL/GenBank/DDBJ whole genome shotgun (WGS) entry which is preliminary data.</text>
</comment>
<evidence type="ECO:0000256" key="7">
    <source>
        <dbReference type="ARBA" id="ARBA00023179"/>
    </source>
</evidence>
<dbReference type="InterPro" id="IPR009050">
    <property type="entry name" value="Globin-like_sf"/>
</dbReference>
<dbReference type="SUPFAM" id="SSF46458">
    <property type="entry name" value="Globin-like"/>
    <property type="match status" value="1"/>
</dbReference>
<dbReference type="InterPro" id="IPR000971">
    <property type="entry name" value="Globin"/>
</dbReference>
<keyword evidence="4 9" id="KW-0561">Oxygen transport</keyword>
<reference evidence="11 12" key="1">
    <citation type="submission" date="2024-01" db="EMBL/GenBank/DDBJ databases">
        <title>The genome of the rayed Mediterranean limpet Patella caerulea (Linnaeus, 1758).</title>
        <authorList>
            <person name="Anh-Thu Weber A."/>
            <person name="Halstead-Nussloch G."/>
        </authorList>
    </citation>
    <scope>NUCLEOTIDE SEQUENCE [LARGE SCALE GENOMIC DNA]</scope>
    <source>
        <strain evidence="11">AATW-2023a</strain>
        <tissue evidence="11">Whole specimen</tissue>
    </source>
</reference>
<dbReference type="Proteomes" id="UP001347796">
    <property type="component" value="Unassembled WGS sequence"/>
</dbReference>
<sequence length="173" mass="19626">MGCGGSKTKNHKHLIGLLTEDDKHNLQHSWRHFTSQDVVEGGMNIFLYIFKKHPEVKQLFHFVGNGDTSESLKSNHRFRSHVGLFCETISIAVEEIRGLEYVLIFLRDLGTKHNLYGATPKYIQTAGEGITHALRKRLGNKFTSEVESSWNKFYKILAASMIKGMQGDTMTIS</sequence>
<comment type="similarity">
    <text evidence="9">Belongs to the globin family.</text>
</comment>